<name>A0A1H5U3G2_9BACT</name>
<dbReference type="AlphaFoldDB" id="A0A1H5U3G2"/>
<feature type="signal peptide" evidence="2">
    <location>
        <begin position="1"/>
        <end position="34"/>
    </location>
</feature>
<feature type="region of interest" description="Disordered" evidence="1">
    <location>
        <begin position="182"/>
        <end position="220"/>
    </location>
</feature>
<dbReference type="RefSeq" id="WP_235011337.1">
    <property type="nucleotide sequence ID" value="NZ_FNVA01000001.1"/>
</dbReference>
<dbReference type="InterPro" id="IPR014917">
    <property type="entry name" value="DUF1800"/>
</dbReference>
<feature type="region of interest" description="Disordered" evidence="1">
    <location>
        <begin position="156"/>
        <end position="175"/>
    </location>
</feature>
<keyword evidence="4" id="KW-1185">Reference proteome</keyword>
<feature type="chain" id="PRO_5009285711" evidence="2">
    <location>
        <begin position="35"/>
        <end position="805"/>
    </location>
</feature>
<dbReference type="EMBL" id="FNVA01000001">
    <property type="protein sequence ID" value="SEF69614.1"/>
    <property type="molecule type" value="Genomic_DNA"/>
</dbReference>
<reference evidence="3 4" key="1">
    <citation type="submission" date="2016-10" db="EMBL/GenBank/DDBJ databases">
        <authorList>
            <person name="de Groot N.N."/>
        </authorList>
    </citation>
    <scope>NUCLEOTIDE SEQUENCE [LARGE SCALE GENOMIC DNA]</scope>
    <source>
        <strain evidence="3 4">DSM 22489</strain>
    </source>
</reference>
<keyword evidence="2" id="KW-0732">Signal</keyword>
<sequence length="805" mass="87055">MRPERNASRYILCAFNASVTAVLCALMMVPPAIAAPLDGETPAQASREVRLTGHERALQALNRLTFGPRPGDVAAAERMGLDRWFDQQLHPDRIDDAAFQAELAQYPASQMKNSDLMRRFPPPQVLKQMASRGTPLPSDPVEHAIYADALANYEAQQKKQSAGQREQADGAAPGMARPLTQAAGEANPEGDMADSAMMQPSASRGSGVAPADTAKGKKGKALKHSEVIAAMDPADARQIVQLPSDKRYDRLLAMSGEESVAFREALKPAQRALLTQGMTPAQTEVVLAMQGPARVVGAEAMETRLLRDIDSNRQLQAVMADFWLNHFSVYARKNQLEPYMLATYQRDTILPRSLGRFEDLLAATAVSPAMLMYLDNWESIGDHSLAADRVKNIQSLRPDAAAAQKLPKGINENYGRELMELHTLGVNGGYTQKDVIEVAKCFTGWTIDRPYQGMFAQQPMGAGMGRFGGRGGQRGMQQYHSAPGEFLFDPNRHEPGTKVVLGHEIKEDGIKEGFEVLHILATSPATAHFISQKLAVRFVSDDPSPALVDRMTATWMKTDGNIAAVLSTMFHSPEFFSPAVYRAKVKTPIEFMVSALRASDAHVVNPLPLVQAMDRLGMPVYGMQTPNGYSWKADEWVSSNALIARMNFSLVLAGGRLPGVKTDWPALLGASDSGVTSGHPGTLTENSLETLLIGQAASDRTREAVLAQFDNPNTQIEAERNFRAQPAPQTAELSGEDAAGNTMQGQGMQTAPNADMQSGAMLLRAKAAKGRRNAGGGFDAVAAAPATPLDTMAGLLLGSPEFQRR</sequence>
<organism evidence="3 4">
    <name type="scientific">Bryocella elongata</name>
    <dbReference type="NCBI Taxonomy" id="863522"/>
    <lineage>
        <taxon>Bacteria</taxon>
        <taxon>Pseudomonadati</taxon>
        <taxon>Acidobacteriota</taxon>
        <taxon>Terriglobia</taxon>
        <taxon>Terriglobales</taxon>
        <taxon>Acidobacteriaceae</taxon>
        <taxon>Bryocella</taxon>
    </lineage>
</organism>
<evidence type="ECO:0000313" key="4">
    <source>
        <dbReference type="Proteomes" id="UP000236728"/>
    </source>
</evidence>
<evidence type="ECO:0000313" key="3">
    <source>
        <dbReference type="EMBL" id="SEF69614.1"/>
    </source>
</evidence>
<evidence type="ECO:0000256" key="1">
    <source>
        <dbReference type="SAM" id="MobiDB-lite"/>
    </source>
</evidence>
<gene>
    <name evidence="3" type="ORF">SAMN05421819_0854</name>
</gene>
<evidence type="ECO:0000256" key="2">
    <source>
        <dbReference type="SAM" id="SignalP"/>
    </source>
</evidence>
<accession>A0A1H5U3G2</accession>
<protein>
    <submittedName>
        <fullName evidence="3">Uncharacterized conserved protein, DUF1800 family</fullName>
    </submittedName>
</protein>
<dbReference type="Pfam" id="PF08811">
    <property type="entry name" value="DUF1800"/>
    <property type="match status" value="2"/>
</dbReference>
<proteinExistence type="predicted"/>
<dbReference type="Proteomes" id="UP000236728">
    <property type="component" value="Unassembled WGS sequence"/>
</dbReference>